<accession>A0A6U3Z7B5</accession>
<reference evidence="1" key="1">
    <citation type="submission" date="2021-01" db="EMBL/GenBank/DDBJ databases">
        <authorList>
            <person name="Corre E."/>
            <person name="Pelletier E."/>
            <person name="Niang G."/>
            <person name="Scheremetjew M."/>
            <person name="Finn R."/>
            <person name="Kale V."/>
            <person name="Holt S."/>
            <person name="Cochrane G."/>
            <person name="Meng A."/>
            <person name="Brown T."/>
            <person name="Cohen L."/>
        </authorList>
    </citation>
    <scope>NUCLEOTIDE SEQUENCE</scope>
    <source>
        <strain evidence="1">Pop2</strain>
    </source>
</reference>
<protein>
    <submittedName>
        <fullName evidence="1">Uncharacterized protein</fullName>
    </submittedName>
</protein>
<dbReference type="AlphaFoldDB" id="A0A6U3Z7B5"/>
<gene>
    <name evidence="1" type="ORF">DBRI1063_LOCUS831</name>
</gene>
<organism evidence="1">
    <name type="scientific">Ditylum brightwellii</name>
    <dbReference type="NCBI Taxonomy" id="49249"/>
    <lineage>
        <taxon>Eukaryota</taxon>
        <taxon>Sar</taxon>
        <taxon>Stramenopiles</taxon>
        <taxon>Ochrophyta</taxon>
        <taxon>Bacillariophyta</taxon>
        <taxon>Mediophyceae</taxon>
        <taxon>Lithodesmiophycidae</taxon>
        <taxon>Lithodesmiales</taxon>
        <taxon>Lithodesmiaceae</taxon>
        <taxon>Ditylum</taxon>
    </lineage>
</organism>
<proteinExistence type="predicted"/>
<name>A0A6U3Z7B5_9STRA</name>
<sequence>MMGFVVMTRLIKANAHFILFASHCLDGMGSLPRQRKAKIKTSVHAHACTIHFIFAKITVVVTVRNEACIIQNRAWVFHITTARILCYSVFQALWGRYRYIF</sequence>
<evidence type="ECO:0000313" key="1">
    <source>
        <dbReference type="EMBL" id="CAD9314425.1"/>
    </source>
</evidence>
<dbReference type="EMBL" id="HBGN01001297">
    <property type="protein sequence ID" value="CAD9314425.1"/>
    <property type="molecule type" value="Transcribed_RNA"/>
</dbReference>